<proteinExistence type="predicted"/>
<evidence type="ECO:0000256" key="3">
    <source>
        <dbReference type="ARBA" id="ARBA00022729"/>
    </source>
</evidence>
<comment type="caution">
    <text evidence="7">The sequence shown here is derived from an EMBL/GenBank/DDBJ whole genome shotgun (WGS) entry which is preliminary data.</text>
</comment>
<feature type="signal peptide" evidence="6">
    <location>
        <begin position="1"/>
        <end position="21"/>
    </location>
</feature>
<evidence type="ECO:0000313" key="8">
    <source>
        <dbReference type="Proteomes" id="UP001249851"/>
    </source>
</evidence>
<keyword evidence="8" id="KW-1185">Reference proteome</keyword>
<organism evidence="7 8">
    <name type="scientific">Acropora cervicornis</name>
    <name type="common">Staghorn coral</name>
    <dbReference type="NCBI Taxonomy" id="6130"/>
    <lineage>
        <taxon>Eukaryota</taxon>
        <taxon>Metazoa</taxon>
        <taxon>Cnidaria</taxon>
        <taxon>Anthozoa</taxon>
        <taxon>Hexacorallia</taxon>
        <taxon>Scleractinia</taxon>
        <taxon>Astrocoeniina</taxon>
        <taxon>Acroporidae</taxon>
        <taxon>Acropora</taxon>
    </lineage>
</organism>
<gene>
    <name evidence="7" type="ORF">P5673_019723</name>
</gene>
<dbReference type="EMBL" id="JARQWQ010000046">
    <property type="protein sequence ID" value="KAK2558140.1"/>
    <property type="molecule type" value="Genomic_DNA"/>
</dbReference>
<keyword evidence="2" id="KW-0812">Transmembrane</keyword>
<name>A0AAD9V2A4_ACRCE</name>
<dbReference type="PANTHER" id="PTHR16059">
    <property type="entry name" value="ANTHRAX TOXIN RECEPTOR"/>
    <property type="match status" value="1"/>
</dbReference>
<evidence type="ECO:0000256" key="5">
    <source>
        <dbReference type="ARBA" id="ARBA00023136"/>
    </source>
</evidence>
<reference evidence="7" key="1">
    <citation type="journal article" date="2023" name="G3 (Bethesda)">
        <title>Whole genome assembly and annotation of the endangered Caribbean coral Acropora cervicornis.</title>
        <authorList>
            <person name="Selwyn J.D."/>
            <person name="Vollmer S.V."/>
        </authorList>
    </citation>
    <scope>NUCLEOTIDE SEQUENCE</scope>
    <source>
        <strain evidence="7">K2</strain>
    </source>
</reference>
<sequence>MYLPQWFALVALLVVVQSTSPEDESYNCEVEYEKVGCYRDRPGDRALAKLILNVRYEIKWKPGEWERYLRRLACRCAKITRVLGQSHFGLQFYGECWSDERAYERFDRHGNSSHQGCVGFQYKNCNDEDGNECVGGPNRNYVYRIAEGGGSGSGHGDIKRHGELCIPYQHRSLLVIRQFRPLDCLYRTDLIFAHSVTAYGGHRITCAKTYYKLGCYQDRIWARAMSKLLFNDRSRSTVGWETWNHYLQGLACRCAFAARSLGYKMFGLQNYGECWSGPAVCSHYSRHGDSYRCIGQNYTTCDINDHNECVGKGNANFVYLLLTG</sequence>
<dbReference type="GO" id="GO:0016020">
    <property type="term" value="C:membrane"/>
    <property type="evidence" value="ECO:0007669"/>
    <property type="project" value="UniProtKB-SubCell"/>
</dbReference>
<evidence type="ECO:0000256" key="1">
    <source>
        <dbReference type="ARBA" id="ARBA00004167"/>
    </source>
</evidence>
<evidence type="ECO:0000256" key="6">
    <source>
        <dbReference type="SAM" id="SignalP"/>
    </source>
</evidence>
<evidence type="ECO:0000313" key="7">
    <source>
        <dbReference type="EMBL" id="KAK2558140.1"/>
    </source>
</evidence>
<protein>
    <submittedName>
        <fullName evidence="7">Uncharacterized protein</fullName>
    </submittedName>
</protein>
<dbReference type="PANTHER" id="PTHR16059:SF25">
    <property type="entry name" value="LYSOZYME"/>
    <property type="match status" value="1"/>
</dbReference>
<reference evidence="7" key="2">
    <citation type="journal article" date="2023" name="Science">
        <title>Genomic signatures of disease resistance in endangered staghorn corals.</title>
        <authorList>
            <person name="Vollmer S.V."/>
            <person name="Selwyn J.D."/>
            <person name="Despard B.A."/>
            <person name="Roesel C.L."/>
        </authorList>
    </citation>
    <scope>NUCLEOTIDE SEQUENCE</scope>
    <source>
        <strain evidence="7">K2</strain>
    </source>
</reference>
<evidence type="ECO:0000256" key="2">
    <source>
        <dbReference type="ARBA" id="ARBA00022692"/>
    </source>
</evidence>
<comment type="subcellular location">
    <subcellularLocation>
        <location evidence="1">Membrane</location>
        <topology evidence="1">Single-pass membrane protein</topology>
    </subcellularLocation>
</comment>
<dbReference type="Proteomes" id="UP001249851">
    <property type="component" value="Unassembled WGS sequence"/>
</dbReference>
<feature type="chain" id="PRO_5042268749" evidence="6">
    <location>
        <begin position="22"/>
        <end position="324"/>
    </location>
</feature>
<dbReference type="AlphaFoldDB" id="A0AAD9V2A4"/>
<keyword evidence="4" id="KW-1133">Transmembrane helix</keyword>
<keyword evidence="3 6" id="KW-0732">Signal</keyword>
<evidence type="ECO:0000256" key="4">
    <source>
        <dbReference type="ARBA" id="ARBA00022989"/>
    </source>
</evidence>
<keyword evidence="5" id="KW-0472">Membrane</keyword>
<accession>A0AAD9V2A4</accession>